<dbReference type="EMBL" id="CP075866">
    <property type="protein sequence ID" value="QYS99082.1"/>
    <property type="molecule type" value="Genomic_DNA"/>
</dbReference>
<dbReference type="GO" id="GO:0043812">
    <property type="term" value="F:phosphatidylinositol-4-phosphate phosphatase activity"/>
    <property type="evidence" value="ECO:0007669"/>
    <property type="project" value="TreeGrafter"/>
</dbReference>
<dbReference type="Proteomes" id="UP000826661">
    <property type="component" value="Chromosome III"/>
</dbReference>
<accession>A0A8G0LB38</accession>
<dbReference type="PANTHER" id="PTHR45662:SF7">
    <property type="entry name" value="SACI DOMAIN PROTEIN (AFU_ORTHOLOGUE AFUA_1G15890)"/>
    <property type="match status" value="1"/>
</dbReference>
<feature type="region of interest" description="Disordered" evidence="1">
    <location>
        <begin position="1"/>
        <end position="28"/>
    </location>
</feature>
<name>A0A8G0LB38_9HYPO</name>
<dbReference type="GO" id="GO:0005783">
    <property type="term" value="C:endoplasmic reticulum"/>
    <property type="evidence" value="ECO:0007669"/>
    <property type="project" value="TreeGrafter"/>
</dbReference>
<dbReference type="InterPro" id="IPR002013">
    <property type="entry name" value="SAC_dom"/>
</dbReference>
<evidence type="ECO:0000313" key="4">
    <source>
        <dbReference type="EMBL" id="QYS99082.1"/>
    </source>
</evidence>
<evidence type="ECO:0000259" key="3">
    <source>
        <dbReference type="PROSITE" id="PS51791"/>
    </source>
</evidence>
<protein>
    <recommendedName>
        <fullName evidence="6">Phosphatidylinositide phosphatase SAC2</fullName>
    </recommendedName>
</protein>
<dbReference type="InterPro" id="IPR022158">
    <property type="entry name" value="Inositol_phosphatase"/>
</dbReference>
<dbReference type="GO" id="GO:0046856">
    <property type="term" value="P:phosphatidylinositol dephosphorylation"/>
    <property type="evidence" value="ECO:0007669"/>
    <property type="project" value="TreeGrafter"/>
</dbReference>
<evidence type="ECO:0008006" key="6">
    <source>
        <dbReference type="Google" id="ProtNLM"/>
    </source>
</evidence>
<reference evidence="4 5" key="1">
    <citation type="journal article" date="2021" name="BMC Genomics">
        <title>Telomere-to-telomere genome assembly of asparaginase-producing Trichoderma simmonsii.</title>
        <authorList>
            <person name="Chung D."/>
            <person name="Kwon Y.M."/>
            <person name="Yang Y."/>
        </authorList>
    </citation>
    <scope>NUCLEOTIDE SEQUENCE [LARGE SCALE GENOMIC DNA]</scope>
    <source>
        <strain evidence="4 5">GH-Sj1</strain>
    </source>
</reference>
<dbReference type="AlphaFoldDB" id="A0A8G0LB38"/>
<feature type="region of interest" description="Disordered" evidence="1">
    <location>
        <begin position="185"/>
        <end position="223"/>
    </location>
</feature>
<dbReference type="InterPro" id="IPR034753">
    <property type="entry name" value="hSac2"/>
</dbReference>
<organism evidence="4 5">
    <name type="scientific">Trichoderma simmonsii</name>
    <dbReference type="NCBI Taxonomy" id="1491479"/>
    <lineage>
        <taxon>Eukaryota</taxon>
        <taxon>Fungi</taxon>
        <taxon>Dikarya</taxon>
        <taxon>Ascomycota</taxon>
        <taxon>Pezizomycotina</taxon>
        <taxon>Sordariomycetes</taxon>
        <taxon>Hypocreomycetidae</taxon>
        <taxon>Hypocreales</taxon>
        <taxon>Hypocreaceae</taxon>
        <taxon>Trichoderma</taxon>
    </lineage>
</organism>
<feature type="domain" description="HSac2" evidence="3">
    <location>
        <begin position="553"/>
        <end position="703"/>
    </location>
</feature>
<feature type="region of interest" description="Disordered" evidence="1">
    <location>
        <begin position="57"/>
        <end position="80"/>
    </location>
</feature>
<dbReference type="Pfam" id="PF12456">
    <property type="entry name" value="hSac2"/>
    <property type="match status" value="1"/>
</dbReference>
<dbReference type="PANTHER" id="PTHR45662">
    <property type="entry name" value="PHOSPHATIDYLINOSITIDE PHOSPHATASE SAC1"/>
    <property type="match status" value="1"/>
</dbReference>
<evidence type="ECO:0000313" key="5">
    <source>
        <dbReference type="Proteomes" id="UP000826661"/>
    </source>
</evidence>
<feature type="compositionally biased region" description="Pro residues" evidence="1">
    <location>
        <begin position="206"/>
        <end position="218"/>
    </location>
</feature>
<feature type="compositionally biased region" description="Acidic residues" evidence="1">
    <location>
        <begin position="1"/>
        <end position="14"/>
    </location>
</feature>
<dbReference type="PROSITE" id="PS50275">
    <property type="entry name" value="SAC"/>
    <property type="match status" value="1"/>
</dbReference>
<gene>
    <name evidence="4" type="ORF">H0G86_006230</name>
</gene>
<evidence type="ECO:0000259" key="2">
    <source>
        <dbReference type="PROSITE" id="PS50275"/>
    </source>
</evidence>
<feature type="domain" description="SAC" evidence="2">
    <location>
        <begin position="114"/>
        <end position="483"/>
    </location>
</feature>
<keyword evidence="5" id="KW-1185">Reference proteome</keyword>
<sequence length="801" mass="89051">MPISTPDEEVDDEVVDKGDVPPDPKSSVAEDVIRRRGSYGRFAQRWFSRSGWTVDQRRTMGMSNSPTSTPPLAPSASQTPVVSLASLQEADESLSPASTLLPKLLRTVQILFGSSRSFYFSYDLDITRSPSDSASMASPNGSLYEQVKKTFFWNRHILQPFIDAGQDALTLPLMQGFVGQRTFVADSQPPQVDDPGTESMELKDLSPPPSAPGSPPPGTARHSLELRPTEKSYLITLISRRSTKRAGLRYLRRGIDEGGYTANFVETEQVLSSPAWDTSSPVYSFTQIRGSIPLFFTQTAYALKPVPVLQHSEDANYNAAKQHFERLSASYGTVQIVNLVEKRGVEGPIGTQYQNTMARINEGLDDKAKIPFEWFDFHHACRGMKFENVSHLLSTLKDQLETLGSTKKNNGQLVRKQQGVLRTNCMDCLDRTNVCQSSFAKHLLDLQLKEEGIDMSAQIDQETAWFNTLWADNGDAVSKQYASTSAMKGDYTRTRKRDYRGALNDLGISLTRLYTGMVNDYFSQAAIDFLLGNVSAKVFEEFEMDMMTKDPAVSVERMRERAVELCQKRVVADVNEEFHGGWVLISPNTANVLKSWPMEETVLLLTDAALYLCRFDWDLDKVSSFERVTLASITNIKIGTYITSTISQAHMNEARNVGFVVSYQPGKSDVRRRNTRTLSTKDAPKFTATGEPLPAPTGFAGLFSGANASKEPAIRKLAFKAPYADSSMPASGAGPRQTEMQIIDTICSEIERLAFERQQVKEGGERKKLVEKGDIISLDTARRSTGLLEQLGHSLKKLVWA</sequence>
<dbReference type="PROSITE" id="PS51791">
    <property type="entry name" value="HSAC2"/>
    <property type="match status" value="1"/>
</dbReference>
<dbReference type="Pfam" id="PF02383">
    <property type="entry name" value="Syja_N"/>
    <property type="match status" value="1"/>
</dbReference>
<evidence type="ECO:0000256" key="1">
    <source>
        <dbReference type="SAM" id="MobiDB-lite"/>
    </source>
</evidence>
<proteinExistence type="predicted"/>